<name>A0A2M6W0I1_9BACT</name>
<dbReference type="AlphaFoldDB" id="A0A2M6W0I1"/>
<keyword evidence="1" id="KW-0132">Cell division</keyword>
<evidence type="ECO:0000313" key="2">
    <source>
        <dbReference type="Proteomes" id="UP000229362"/>
    </source>
</evidence>
<comment type="caution">
    <text evidence="1">The sequence shown here is derived from an EMBL/GenBank/DDBJ whole genome shotgun (WGS) entry which is preliminary data.</text>
</comment>
<dbReference type="Gene3D" id="3.40.50.1440">
    <property type="entry name" value="Tubulin/FtsZ, GTPase domain"/>
    <property type="match status" value="1"/>
</dbReference>
<organism evidence="1 2">
    <name type="scientific">Candidatus Magasanikbacteria bacterium CG10_big_fil_rev_8_21_14_0_10_43_6</name>
    <dbReference type="NCBI Taxonomy" id="1974650"/>
    <lineage>
        <taxon>Bacteria</taxon>
        <taxon>Candidatus Magasanikiibacteriota</taxon>
    </lineage>
</organism>
<gene>
    <name evidence="1" type="ORF">COU33_04015</name>
</gene>
<reference evidence="2" key="1">
    <citation type="submission" date="2017-09" db="EMBL/GenBank/DDBJ databases">
        <title>Depth-based differentiation of microbial function through sediment-hosted aquifers and enrichment of novel symbionts in the deep terrestrial subsurface.</title>
        <authorList>
            <person name="Probst A.J."/>
            <person name="Ladd B."/>
            <person name="Jarett J.K."/>
            <person name="Geller-Mcgrath D.E."/>
            <person name="Sieber C.M.K."/>
            <person name="Emerson J.B."/>
            <person name="Anantharaman K."/>
            <person name="Thomas B.C."/>
            <person name="Malmstrom R."/>
            <person name="Stieglmeier M."/>
            <person name="Klingl A."/>
            <person name="Woyke T."/>
            <person name="Ryan C.M."/>
            <person name="Banfield J.F."/>
        </authorList>
    </citation>
    <scope>NUCLEOTIDE SEQUENCE [LARGE SCALE GENOMIC DNA]</scope>
</reference>
<evidence type="ECO:0000313" key="1">
    <source>
        <dbReference type="EMBL" id="PIT86289.1"/>
    </source>
</evidence>
<dbReference type="GO" id="GO:0051301">
    <property type="term" value="P:cell division"/>
    <property type="evidence" value="ECO:0007669"/>
    <property type="project" value="UniProtKB-KW"/>
</dbReference>
<accession>A0A2M6W0I1</accession>
<sequence length="47" mass="4929">MPQVKPDIETFAKIKVVGVGGSGGSAVHRMVESGIRGVQFVVMNTDV</sequence>
<dbReference type="SUPFAM" id="SSF52490">
    <property type="entry name" value="Tubulin nucleotide-binding domain-like"/>
    <property type="match status" value="1"/>
</dbReference>
<dbReference type="EMBL" id="PFBZ01000173">
    <property type="protein sequence ID" value="PIT86289.1"/>
    <property type="molecule type" value="Genomic_DNA"/>
</dbReference>
<protein>
    <submittedName>
        <fullName evidence="1">Cell division protein FtsZ</fullName>
    </submittedName>
</protein>
<keyword evidence="1" id="KW-0131">Cell cycle</keyword>
<proteinExistence type="predicted"/>
<dbReference type="Proteomes" id="UP000229362">
    <property type="component" value="Unassembled WGS sequence"/>
</dbReference>
<feature type="non-terminal residue" evidence="1">
    <location>
        <position position="47"/>
    </location>
</feature>
<dbReference type="InterPro" id="IPR036525">
    <property type="entry name" value="Tubulin/FtsZ_GTPase_sf"/>
</dbReference>